<proteinExistence type="predicted"/>
<keyword evidence="14" id="KW-0966">Cell projection</keyword>
<keyword evidence="18" id="KW-0732">Signal</keyword>
<feature type="transmembrane region" description="Helical" evidence="17">
    <location>
        <begin position="519"/>
        <end position="541"/>
    </location>
</feature>
<keyword evidence="7" id="KW-0391">Immunity</keyword>
<evidence type="ECO:0000256" key="17">
    <source>
        <dbReference type="SAM" id="Phobius"/>
    </source>
</evidence>
<comment type="subcellular location">
    <subcellularLocation>
        <location evidence="1">Cell membrane</location>
        <topology evidence="1">Single-pass type I membrane protein</topology>
    </subcellularLocation>
    <subcellularLocation>
        <location evidence="3">Cell projection</location>
        <location evidence="3">Axon</location>
    </subcellularLocation>
    <subcellularLocation>
        <location evidence="2">Cell projection</location>
        <location evidence="2">Dendrite</location>
    </subcellularLocation>
</comment>
<dbReference type="PANTHER" id="PTHR11973:SF2">
    <property type="entry name" value="CD166 ANTIGEN"/>
    <property type="match status" value="1"/>
</dbReference>
<dbReference type="InterPro" id="IPR036179">
    <property type="entry name" value="Ig-like_dom_sf"/>
</dbReference>
<dbReference type="SMART" id="SM00408">
    <property type="entry name" value="IGc2"/>
    <property type="match status" value="2"/>
</dbReference>
<keyword evidence="6" id="KW-0677">Repeat</keyword>
<evidence type="ECO:0000256" key="11">
    <source>
        <dbReference type="ARBA" id="ARBA00023136"/>
    </source>
</evidence>
<evidence type="ECO:0000256" key="14">
    <source>
        <dbReference type="ARBA" id="ARBA00023273"/>
    </source>
</evidence>
<keyword evidence="10" id="KW-1064">Adaptive immunity</keyword>
<dbReference type="GO" id="GO:0030424">
    <property type="term" value="C:axon"/>
    <property type="evidence" value="ECO:0007669"/>
    <property type="project" value="UniProtKB-SubCell"/>
</dbReference>
<dbReference type="PROSITE" id="PS50835">
    <property type="entry name" value="IG_LIKE"/>
    <property type="match status" value="3"/>
</dbReference>
<keyword evidence="9 17" id="KW-1133">Transmembrane helix</keyword>
<name>A0A8C5LVK2_9ANUR</name>
<dbReference type="InterPro" id="IPR007110">
    <property type="entry name" value="Ig-like_dom"/>
</dbReference>
<evidence type="ECO:0000256" key="5">
    <source>
        <dbReference type="ARBA" id="ARBA00022692"/>
    </source>
</evidence>
<keyword evidence="15" id="KW-0393">Immunoglobulin domain</keyword>
<evidence type="ECO:0000256" key="6">
    <source>
        <dbReference type="ARBA" id="ARBA00022737"/>
    </source>
</evidence>
<dbReference type="InterPro" id="IPR051116">
    <property type="entry name" value="Surface_Rcpt/Adhesion_Mol"/>
</dbReference>
<dbReference type="InterPro" id="IPR013162">
    <property type="entry name" value="CD80_C2-set"/>
</dbReference>
<dbReference type="Pfam" id="PF08205">
    <property type="entry name" value="C2-set_2"/>
    <property type="match status" value="1"/>
</dbReference>
<evidence type="ECO:0000256" key="15">
    <source>
        <dbReference type="ARBA" id="ARBA00023319"/>
    </source>
</evidence>
<organism evidence="20 21">
    <name type="scientific">Leptobrachium leishanense</name>
    <name type="common">Leishan spiny toad</name>
    <dbReference type="NCBI Taxonomy" id="445787"/>
    <lineage>
        <taxon>Eukaryota</taxon>
        <taxon>Metazoa</taxon>
        <taxon>Chordata</taxon>
        <taxon>Craniata</taxon>
        <taxon>Vertebrata</taxon>
        <taxon>Euteleostomi</taxon>
        <taxon>Amphibia</taxon>
        <taxon>Batrachia</taxon>
        <taxon>Anura</taxon>
        <taxon>Pelobatoidea</taxon>
        <taxon>Megophryidae</taxon>
        <taxon>Leptobrachium</taxon>
    </lineage>
</organism>
<feature type="domain" description="Ig-like" evidence="19">
    <location>
        <begin position="242"/>
        <end position="324"/>
    </location>
</feature>
<feature type="domain" description="Ig-like" evidence="19">
    <location>
        <begin position="343"/>
        <end position="387"/>
    </location>
</feature>
<dbReference type="Ensembl" id="ENSLLET00000003312.1">
    <property type="protein sequence ID" value="ENSLLEP00000003167.1"/>
    <property type="gene ID" value="ENSLLEG00000002002.1"/>
</dbReference>
<evidence type="ECO:0000256" key="3">
    <source>
        <dbReference type="ARBA" id="ARBA00004489"/>
    </source>
</evidence>
<dbReference type="Gene3D" id="2.60.40.10">
    <property type="entry name" value="Immunoglobulins"/>
    <property type="match status" value="3"/>
</dbReference>
<dbReference type="OrthoDB" id="9945628at2759"/>
<feature type="domain" description="Ig-like" evidence="19">
    <location>
        <begin position="122"/>
        <end position="235"/>
    </location>
</feature>
<dbReference type="GO" id="GO:0005886">
    <property type="term" value="C:plasma membrane"/>
    <property type="evidence" value="ECO:0007669"/>
    <property type="project" value="UniProtKB-SubCell"/>
</dbReference>
<evidence type="ECO:0000256" key="9">
    <source>
        <dbReference type="ARBA" id="ARBA00022989"/>
    </source>
</evidence>
<dbReference type="GO" id="GO:0030425">
    <property type="term" value="C:dendrite"/>
    <property type="evidence" value="ECO:0007669"/>
    <property type="project" value="UniProtKB-SubCell"/>
</dbReference>
<feature type="chain" id="PRO_5034864644" evidence="18">
    <location>
        <begin position="25"/>
        <end position="592"/>
    </location>
</feature>
<keyword evidence="5 17" id="KW-0812">Transmembrane</keyword>
<feature type="compositionally biased region" description="Basic and acidic residues" evidence="16">
    <location>
        <begin position="578"/>
        <end position="592"/>
    </location>
</feature>
<dbReference type="InterPro" id="IPR003599">
    <property type="entry name" value="Ig_sub"/>
</dbReference>
<dbReference type="Pfam" id="PF13927">
    <property type="entry name" value="Ig_3"/>
    <property type="match status" value="1"/>
</dbReference>
<sequence length="592" mass="65456">MAARAGSFLAVWVLCAATLSTGYGLNTANAVYGETIIIPCGQEIVDGLLFGKWKYEKADGTPVFVAARSDVKNKISYEDVPEYKGRLNLSENYTLFISDAKISDERRFVCMLVTEDNVFENPTVVKVFKPPSQPEIKNQPNYMETGKLNKVGECVSLESYPGGNITWYRNGKALEPVAGVISIESSNDRSATSGLHNMQSSLQYMATKDDIDAEFICTVTYYMPNGQMAIESDMAIFDIYYPTEKVTIQIHSPRKTIKEGDNITLRCIGNGNPPPQQFLYYPPGQVEGIIGSSTYAITDIQRNASGDYKCSLLNKNMIASTTVTVHYLDLFLNPSGEITKKIGDTLPVSCIASASKDVAVTWMKDHKTLIQPSFTNLQYRDSGLYECETILFEVDGLRRKETFRLTVEGNPRIKLSKKASSDGKTKTIIYEVEGFPKPEVQCTSMGNGVFLNRTKEIPVSETKFSAELIISPEENVTITCSAENRLGKEIVSLNVSAISITDRDETNGRSEDNNDNAKLIIGIVVGLLLAALVAGFIYWIYMKKSRKRAACLIQRIGESVLDSSSATKHVGKELGNTEENKKLEENNHKSEA</sequence>
<reference evidence="20" key="1">
    <citation type="submission" date="2025-08" db="UniProtKB">
        <authorList>
            <consortium name="Ensembl"/>
        </authorList>
    </citation>
    <scope>IDENTIFICATION</scope>
</reference>
<evidence type="ECO:0000256" key="1">
    <source>
        <dbReference type="ARBA" id="ARBA00004251"/>
    </source>
</evidence>
<keyword evidence="13" id="KW-0325">Glycoprotein</keyword>
<keyword evidence="21" id="KW-1185">Reference proteome</keyword>
<reference evidence="20" key="2">
    <citation type="submission" date="2025-09" db="UniProtKB">
        <authorList>
            <consortium name="Ensembl"/>
        </authorList>
    </citation>
    <scope>IDENTIFICATION</scope>
</reference>
<dbReference type="PANTHER" id="PTHR11973">
    <property type="entry name" value="CELL SURFACE GLYCOPROTEIN MUC18-RELATED"/>
    <property type="match status" value="1"/>
</dbReference>
<protein>
    <submittedName>
        <fullName evidence="20">Activated leukocyte cell adhesion molecule</fullName>
    </submittedName>
</protein>
<evidence type="ECO:0000256" key="18">
    <source>
        <dbReference type="SAM" id="SignalP"/>
    </source>
</evidence>
<dbReference type="GeneTree" id="ENSGT00940000156881"/>
<keyword evidence="11 17" id="KW-0472">Membrane</keyword>
<evidence type="ECO:0000313" key="21">
    <source>
        <dbReference type="Proteomes" id="UP000694569"/>
    </source>
</evidence>
<gene>
    <name evidence="20" type="primary">ALCAM</name>
</gene>
<dbReference type="InterPro" id="IPR003598">
    <property type="entry name" value="Ig_sub2"/>
</dbReference>
<dbReference type="GO" id="GO:0007155">
    <property type="term" value="P:cell adhesion"/>
    <property type="evidence" value="ECO:0007669"/>
    <property type="project" value="UniProtKB-KW"/>
</dbReference>
<feature type="region of interest" description="Disordered" evidence="16">
    <location>
        <begin position="564"/>
        <end position="592"/>
    </location>
</feature>
<evidence type="ECO:0000256" key="7">
    <source>
        <dbReference type="ARBA" id="ARBA00022859"/>
    </source>
</evidence>
<dbReference type="GO" id="GO:0002250">
    <property type="term" value="P:adaptive immune response"/>
    <property type="evidence" value="ECO:0007669"/>
    <property type="project" value="UniProtKB-KW"/>
</dbReference>
<accession>A0A8C5LVK2</accession>
<evidence type="ECO:0000256" key="2">
    <source>
        <dbReference type="ARBA" id="ARBA00004279"/>
    </source>
</evidence>
<keyword evidence="8" id="KW-0130">Cell adhesion</keyword>
<keyword evidence="4" id="KW-1003">Cell membrane</keyword>
<evidence type="ECO:0000256" key="4">
    <source>
        <dbReference type="ARBA" id="ARBA00022475"/>
    </source>
</evidence>
<feature type="signal peptide" evidence="18">
    <location>
        <begin position="1"/>
        <end position="24"/>
    </location>
</feature>
<dbReference type="SMART" id="SM00409">
    <property type="entry name" value="IG"/>
    <property type="match status" value="3"/>
</dbReference>
<evidence type="ECO:0000256" key="10">
    <source>
        <dbReference type="ARBA" id="ARBA00023130"/>
    </source>
</evidence>
<evidence type="ECO:0000256" key="13">
    <source>
        <dbReference type="ARBA" id="ARBA00023180"/>
    </source>
</evidence>
<keyword evidence="12" id="KW-1015">Disulfide bond</keyword>
<evidence type="ECO:0000256" key="16">
    <source>
        <dbReference type="SAM" id="MobiDB-lite"/>
    </source>
</evidence>
<dbReference type="SUPFAM" id="SSF48726">
    <property type="entry name" value="Immunoglobulin"/>
    <property type="match status" value="4"/>
</dbReference>
<dbReference type="Proteomes" id="UP000694569">
    <property type="component" value="Unplaced"/>
</dbReference>
<evidence type="ECO:0000256" key="12">
    <source>
        <dbReference type="ARBA" id="ARBA00023157"/>
    </source>
</evidence>
<evidence type="ECO:0000259" key="19">
    <source>
        <dbReference type="PROSITE" id="PS50835"/>
    </source>
</evidence>
<evidence type="ECO:0000313" key="20">
    <source>
        <dbReference type="Ensembl" id="ENSLLEP00000003167.1"/>
    </source>
</evidence>
<dbReference type="AlphaFoldDB" id="A0A8C5LVK2"/>
<evidence type="ECO:0000256" key="8">
    <source>
        <dbReference type="ARBA" id="ARBA00022889"/>
    </source>
</evidence>
<dbReference type="InterPro" id="IPR013783">
    <property type="entry name" value="Ig-like_fold"/>
</dbReference>